<comment type="caution">
    <text evidence="4">The sequence shown here is derived from an EMBL/GenBank/DDBJ whole genome shotgun (WGS) entry which is preliminary data.</text>
</comment>
<evidence type="ECO:0000313" key="5">
    <source>
        <dbReference type="Proteomes" id="UP000238415"/>
    </source>
</evidence>
<evidence type="ECO:0000256" key="3">
    <source>
        <dbReference type="ARBA" id="ARBA00023014"/>
    </source>
</evidence>
<name>A0A2T0AY19_9FIRM</name>
<sequence>MVIKSLEELQRIKEAQLEAIRLREADQKAKIVVGMGTCGIAAGAREVMSAILDELGKRRLTGVAVTQTGCIGLCAQEPLVDVILPGKPRVTYGKVDASKARQIVAQHIVNGIVISEWVVNRGEE</sequence>
<dbReference type="Proteomes" id="UP000238415">
    <property type="component" value="Unassembled WGS sequence"/>
</dbReference>
<dbReference type="CDD" id="cd02980">
    <property type="entry name" value="TRX_Fd_family"/>
    <property type="match status" value="1"/>
</dbReference>
<dbReference type="GO" id="GO:0051536">
    <property type="term" value="F:iron-sulfur cluster binding"/>
    <property type="evidence" value="ECO:0007669"/>
    <property type="project" value="UniProtKB-KW"/>
</dbReference>
<protein>
    <submittedName>
        <fullName evidence="4">NADP-reducing hydrogenase subunit HndB</fullName>
        <ecNumber evidence="4">1.12.1.3</ecNumber>
    </submittedName>
</protein>
<dbReference type="AlphaFoldDB" id="A0A2T0AY19"/>
<dbReference type="SUPFAM" id="SSF52833">
    <property type="entry name" value="Thioredoxin-like"/>
    <property type="match status" value="1"/>
</dbReference>
<keyword evidence="3" id="KW-0411">Iron-sulfur</keyword>
<keyword evidence="1" id="KW-0479">Metal-binding</keyword>
<evidence type="ECO:0000256" key="1">
    <source>
        <dbReference type="ARBA" id="ARBA00022723"/>
    </source>
</evidence>
<organism evidence="4 5">
    <name type="scientific">Neomoorella humiferrea</name>
    <dbReference type="NCBI Taxonomy" id="676965"/>
    <lineage>
        <taxon>Bacteria</taxon>
        <taxon>Bacillati</taxon>
        <taxon>Bacillota</taxon>
        <taxon>Clostridia</taxon>
        <taxon>Neomoorellales</taxon>
        <taxon>Neomoorellaceae</taxon>
        <taxon>Neomoorella</taxon>
    </lineage>
</organism>
<keyword evidence="5" id="KW-1185">Reference proteome</keyword>
<evidence type="ECO:0000256" key="2">
    <source>
        <dbReference type="ARBA" id="ARBA00023004"/>
    </source>
</evidence>
<dbReference type="InterPro" id="IPR036249">
    <property type="entry name" value="Thioredoxin-like_sf"/>
</dbReference>
<accession>A0A2T0AY19</accession>
<dbReference type="PANTHER" id="PTHR43578:SF3">
    <property type="entry name" value="NADH-QUINONE OXIDOREDUCTASE SUBUNIT F"/>
    <property type="match status" value="1"/>
</dbReference>
<dbReference type="EC" id="1.12.1.3" evidence="4"/>
<keyword evidence="4" id="KW-0560">Oxidoreductase</keyword>
<dbReference type="GO" id="GO:0046872">
    <property type="term" value="F:metal ion binding"/>
    <property type="evidence" value="ECO:0007669"/>
    <property type="project" value="UniProtKB-KW"/>
</dbReference>
<gene>
    <name evidence="4" type="primary">hndB</name>
    <name evidence="4" type="ORF">MOHU_01650</name>
</gene>
<evidence type="ECO:0000313" key="4">
    <source>
        <dbReference type="EMBL" id="PRR75784.1"/>
    </source>
</evidence>
<reference evidence="4 5" key="1">
    <citation type="submission" date="2018-03" db="EMBL/GenBank/DDBJ databases">
        <title>Genome sequence of Moorella humiferrea DSM 23265.</title>
        <authorList>
            <person name="Poehlein A."/>
            <person name="Daniel R."/>
        </authorList>
    </citation>
    <scope>NUCLEOTIDE SEQUENCE [LARGE SCALE GENOMIC DNA]</scope>
    <source>
        <strain evidence="4 5">DSM 23265</strain>
    </source>
</reference>
<dbReference type="PANTHER" id="PTHR43578">
    <property type="entry name" value="NADH-QUINONE OXIDOREDUCTASE SUBUNIT F"/>
    <property type="match status" value="1"/>
</dbReference>
<keyword evidence="2" id="KW-0408">Iron</keyword>
<dbReference type="GO" id="GO:0050583">
    <property type="term" value="F:hydrogen dehydrogenase (NADP+) activity"/>
    <property type="evidence" value="ECO:0007669"/>
    <property type="project" value="UniProtKB-EC"/>
</dbReference>
<dbReference type="Gene3D" id="3.40.30.10">
    <property type="entry name" value="Glutaredoxin"/>
    <property type="match status" value="1"/>
</dbReference>
<proteinExistence type="predicted"/>
<dbReference type="EMBL" id="PVXM01000003">
    <property type="protein sequence ID" value="PRR75784.1"/>
    <property type="molecule type" value="Genomic_DNA"/>
</dbReference>